<feature type="chain" id="PRO_5014877613" evidence="2">
    <location>
        <begin position="21"/>
        <end position="214"/>
    </location>
</feature>
<evidence type="ECO:0000256" key="2">
    <source>
        <dbReference type="SAM" id="SignalP"/>
    </source>
</evidence>
<keyword evidence="4" id="KW-1185">Reference proteome</keyword>
<dbReference type="OrthoDB" id="3360074at2759"/>
<keyword evidence="2" id="KW-0732">Signal</keyword>
<evidence type="ECO:0000256" key="1">
    <source>
        <dbReference type="SAM" id="MobiDB-lite"/>
    </source>
</evidence>
<feature type="region of interest" description="Disordered" evidence="1">
    <location>
        <begin position="21"/>
        <end position="73"/>
    </location>
</feature>
<feature type="signal peptide" evidence="2">
    <location>
        <begin position="1"/>
        <end position="20"/>
    </location>
</feature>
<gene>
    <name evidence="3" type="ORF">MVES_001033</name>
</gene>
<name>A0A2N1JF00_9BASI</name>
<accession>A0A2N1JF00</accession>
<evidence type="ECO:0000313" key="4">
    <source>
        <dbReference type="Proteomes" id="UP000232875"/>
    </source>
</evidence>
<organism evidence="3 4">
    <name type="scientific">Malassezia vespertilionis</name>
    <dbReference type="NCBI Taxonomy" id="2020962"/>
    <lineage>
        <taxon>Eukaryota</taxon>
        <taxon>Fungi</taxon>
        <taxon>Dikarya</taxon>
        <taxon>Basidiomycota</taxon>
        <taxon>Ustilaginomycotina</taxon>
        <taxon>Malasseziomycetes</taxon>
        <taxon>Malasseziales</taxon>
        <taxon>Malasseziaceae</taxon>
        <taxon>Malassezia</taxon>
    </lineage>
</organism>
<evidence type="ECO:0000313" key="3">
    <source>
        <dbReference type="EMBL" id="PKI85131.1"/>
    </source>
</evidence>
<proteinExistence type="predicted"/>
<dbReference type="Proteomes" id="UP000232875">
    <property type="component" value="Unassembled WGS sequence"/>
</dbReference>
<sequence length="214" mass="21661">MVKLSTPLAILAIAIAGVAAQGPASSGGSAAAPSPAADSKAAPASSAQPTSAPPKQGGDNNDNGGDSKDSNSDVCSMLYNTDEAYKCTASSTQVPPFNLPSLLNFFIGKYSSGPKGYPVSEVADELAGSVLTYYPTVTVSSSAIQMAFYKGLIQSIRAQGNDDFTPQDDEDIPKETADQLEGMGVNMHDAATKNTAVQVAALGLAGLIAGAVLL</sequence>
<feature type="compositionally biased region" description="Low complexity" evidence="1">
    <location>
        <begin position="21"/>
        <end position="64"/>
    </location>
</feature>
<dbReference type="AlphaFoldDB" id="A0A2N1JF00"/>
<protein>
    <submittedName>
        <fullName evidence="3">Uncharacterized protein</fullName>
    </submittedName>
</protein>
<reference evidence="3 4" key="1">
    <citation type="submission" date="2017-10" db="EMBL/GenBank/DDBJ databases">
        <title>A novel species of cold-tolerant Malassezia isolated from bats.</title>
        <authorList>
            <person name="Lorch J.M."/>
            <person name="Palmer J.M."/>
            <person name="Vanderwolf K.J."/>
            <person name="Schmidt K.Z."/>
            <person name="Verant M.L."/>
            <person name="Weller T.J."/>
            <person name="Blehert D.S."/>
        </authorList>
    </citation>
    <scope>NUCLEOTIDE SEQUENCE [LARGE SCALE GENOMIC DNA]</scope>
    <source>
        <strain evidence="3 4">NWHC:44797-103</strain>
    </source>
</reference>
<dbReference type="EMBL" id="KZ454988">
    <property type="protein sequence ID" value="PKI85131.1"/>
    <property type="molecule type" value="Genomic_DNA"/>
</dbReference>